<gene>
    <name evidence="2" type="ORF">K435DRAFT_865829</name>
</gene>
<keyword evidence="3" id="KW-1185">Reference proteome</keyword>
<protein>
    <submittedName>
        <fullName evidence="2">Uncharacterized protein</fullName>
    </submittedName>
</protein>
<feature type="compositionally biased region" description="Low complexity" evidence="1">
    <location>
        <begin position="251"/>
        <end position="266"/>
    </location>
</feature>
<evidence type="ECO:0000313" key="3">
    <source>
        <dbReference type="Proteomes" id="UP000297245"/>
    </source>
</evidence>
<dbReference type="Proteomes" id="UP000297245">
    <property type="component" value="Unassembled WGS sequence"/>
</dbReference>
<reference evidence="2 3" key="1">
    <citation type="journal article" date="2019" name="Nat. Ecol. Evol.">
        <title>Megaphylogeny resolves global patterns of mushroom evolution.</title>
        <authorList>
            <person name="Varga T."/>
            <person name="Krizsan K."/>
            <person name="Foldi C."/>
            <person name="Dima B."/>
            <person name="Sanchez-Garcia M."/>
            <person name="Sanchez-Ramirez S."/>
            <person name="Szollosi G.J."/>
            <person name="Szarkandi J.G."/>
            <person name="Papp V."/>
            <person name="Albert L."/>
            <person name="Andreopoulos W."/>
            <person name="Angelini C."/>
            <person name="Antonin V."/>
            <person name="Barry K.W."/>
            <person name="Bougher N.L."/>
            <person name="Buchanan P."/>
            <person name="Buyck B."/>
            <person name="Bense V."/>
            <person name="Catcheside P."/>
            <person name="Chovatia M."/>
            <person name="Cooper J."/>
            <person name="Damon W."/>
            <person name="Desjardin D."/>
            <person name="Finy P."/>
            <person name="Geml J."/>
            <person name="Haridas S."/>
            <person name="Hughes K."/>
            <person name="Justo A."/>
            <person name="Karasinski D."/>
            <person name="Kautmanova I."/>
            <person name="Kiss B."/>
            <person name="Kocsube S."/>
            <person name="Kotiranta H."/>
            <person name="LaButti K.M."/>
            <person name="Lechner B.E."/>
            <person name="Liimatainen K."/>
            <person name="Lipzen A."/>
            <person name="Lukacs Z."/>
            <person name="Mihaltcheva S."/>
            <person name="Morgado L.N."/>
            <person name="Niskanen T."/>
            <person name="Noordeloos M.E."/>
            <person name="Ohm R.A."/>
            <person name="Ortiz-Santana B."/>
            <person name="Ovrebo C."/>
            <person name="Racz N."/>
            <person name="Riley R."/>
            <person name="Savchenko A."/>
            <person name="Shiryaev A."/>
            <person name="Soop K."/>
            <person name="Spirin V."/>
            <person name="Szebenyi C."/>
            <person name="Tomsovsky M."/>
            <person name="Tulloss R.E."/>
            <person name="Uehling J."/>
            <person name="Grigoriev I.V."/>
            <person name="Vagvolgyi C."/>
            <person name="Papp T."/>
            <person name="Martin F.M."/>
            <person name="Miettinen O."/>
            <person name="Hibbett D.S."/>
            <person name="Nagy L.G."/>
        </authorList>
    </citation>
    <scope>NUCLEOTIDE SEQUENCE [LARGE SCALE GENOMIC DNA]</scope>
    <source>
        <strain evidence="2 3">CBS 962.96</strain>
    </source>
</reference>
<feature type="region of interest" description="Disordered" evidence="1">
    <location>
        <begin position="246"/>
        <end position="325"/>
    </location>
</feature>
<name>A0A4S8LJS0_DENBC</name>
<sequence>MHYLSKETNGGLQRGEKMKPDELRQRLDQDLKDLESDLYKIAHDDDRMALLKEEVMTNREHKARGARVSTNSTAQDIRYTVDTVAKEFHHLNQRTGALGFFFITPGNRDCKGTPAWGIAGRDTFAFFKKELGYEPWDILADFQMFGAKGTKRKGQETGPEIRSQCANWILKGLCVIARAGRVAMNYDNYDHAIVEKYKCQLLWPSNCNNGVVANPSKLNVDDLRILHRELEVGTCRWVEVDGKELGRKTQPNINNPPATTTATNPPSKKRKPRSDKGVTRGPRKRPRTSENDDPTPSTSHSQQKRKKQAPKSAEIVDDAADDDNE</sequence>
<evidence type="ECO:0000256" key="1">
    <source>
        <dbReference type="SAM" id="MobiDB-lite"/>
    </source>
</evidence>
<feature type="compositionally biased region" description="Polar residues" evidence="1">
    <location>
        <begin position="1"/>
        <end position="11"/>
    </location>
</feature>
<accession>A0A4S8LJS0</accession>
<feature type="region of interest" description="Disordered" evidence="1">
    <location>
        <begin position="1"/>
        <end position="22"/>
    </location>
</feature>
<dbReference type="AlphaFoldDB" id="A0A4S8LJS0"/>
<feature type="compositionally biased region" description="Acidic residues" evidence="1">
    <location>
        <begin position="315"/>
        <end position="325"/>
    </location>
</feature>
<dbReference type="EMBL" id="ML179390">
    <property type="protein sequence ID" value="THU88888.1"/>
    <property type="molecule type" value="Genomic_DNA"/>
</dbReference>
<evidence type="ECO:0000313" key="2">
    <source>
        <dbReference type="EMBL" id="THU88888.1"/>
    </source>
</evidence>
<dbReference type="OrthoDB" id="3253416at2759"/>
<organism evidence="2 3">
    <name type="scientific">Dendrothele bispora (strain CBS 962.96)</name>
    <dbReference type="NCBI Taxonomy" id="1314807"/>
    <lineage>
        <taxon>Eukaryota</taxon>
        <taxon>Fungi</taxon>
        <taxon>Dikarya</taxon>
        <taxon>Basidiomycota</taxon>
        <taxon>Agaricomycotina</taxon>
        <taxon>Agaricomycetes</taxon>
        <taxon>Agaricomycetidae</taxon>
        <taxon>Agaricales</taxon>
        <taxon>Agaricales incertae sedis</taxon>
        <taxon>Dendrothele</taxon>
    </lineage>
</organism>
<proteinExistence type="predicted"/>